<keyword evidence="12" id="KW-1185">Reference proteome</keyword>
<dbReference type="InterPro" id="IPR006153">
    <property type="entry name" value="Cation/H_exchanger_TM"/>
</dbReference>
<keyword evidence="4" id="KW-0050">Antiport</keyword>
<evidence type="ECO:0000313" key="11">
    <source>
        <dbReference type="EMBL" id="RDI37573.1"/>
    </source>
</evidence>
<accession>A0A370G6B2</accession>
<dbReference type="GO" id="GO:1902600">
    <property type="term" value="P:proton transmembrane transport"/>
    <property type="evidence" value="ECO:0007669"/>
    <property type="project" value="InterPro"/>
</dbReference>
<comment type="similarity">
    <text evidence="2">Belongs to the monovalent cation:proton antiporter 2 (CPA2) transporter (TC 2.A.37) family.</text>
</comment>
<comment type="subcellular location">
    <subcellularLocation>
        <location evidence="1">Membrane</location>
        <topology evidence="1">Multi-pass membrane protein</topology>
    </subcellularLocation>
</comment>
<feature type="transmembrane region" description="Helical" evidence="9">
    <location>
        <begin position="116"/>
        <end position="136"/>
    </location>
</feature>
<dbReference type="PANTHER" id="PTHR42751:SF3">
    <property type="entry name" value="SODIUM_GLUTAMATE SYMPORTER"/>
    <property type="match status" value="1"/>
</dbReference>
<dbReference type="Gene3D" id="1.20.1530.20">
    <property type="match status" value="1"/>
</dbReference>
<feature type="transmembrane region" description="Helical" evidence="9">
    <location>
        <begin position="33"/>
        <end position="51"/>
    </location>
</feature>
<keyword evidence="6 9" id="KW-1133">Transmembrane helix</keyword>
<dbReference type="EMBL" id="QQAX01000038">
    <property type="protein sequence ID" value="RDI37573.1"/>
    <property type="molecule type" value="Genomic_DNA"/>
</dbReference>
<dbReference type="PANTHER" id="PTHR42751">
    <property type="entry name" value="SODIUM/HYDROGEN EXCHANGER FAMILY/TRKA DOMAIN PROTEIN"/>
    <property type="match status" value="1"/>
</dbReference>
<evidence type="ECO:0000256" key="4">
    <source>
        <dbReference type="ARBA" id="ARBA00022449"/>
    </source>
</evidence>
<evidence type="ECO:0000256" key="3">
    <source>
        <dbReference type="ARBA" id="ARBA00022448"/>
    </source>
</evidence>
<dbReference type="GO" id="GO:0015297">
    <property type="term" value="F:antiporter activity"/>
    <property type="evidence" value="ECO:0007669"/>
    <property type="project" value="UniProtKB-KW"/>
</dbReference>
<evidence type="ECO:0000256" key="6">
    <source>
        <dbReference type="ARBA" id="ARBA00022989"/>
    </source>
</evidence>
<feature type="transmembrane region" description="Helical" evidence="9">
    <location>
        <begin position="6"/>
        <end position="26"/>
    </location>
</feature>
<protein>
    <submittedName>
        <fullName evidence="11">Sodium/hydrogen exchanger family protein</fullName>
    </submittedName>
</protein>
<reference evidence="11 12" key="1">
    <citation type="submission" date="2018-07" db="EMBL/GenBank/DDBJ databases">
        <title>Genomic Encyclopedia of Type Strains, Phase IV (KMG-IV): sequencing the most valuable type-strain genomes for metagenomic binning, comparative biology and taxonomic classification.</title>
        <authorList>
            <person name="Goeker M."/>
        </authorList>
    </citation>
    <scope>NUCLEOTIDE SEQUENCE [LARGE SCALE GENOMIC DNA]</scope>
    <source>
        <strain evidence="11 12">DSM 16500</strain>
    </source>
</reference>
<feature type="transmembrane region" description="Helical" evidence="9">
    <location>
        <begin position="86"/>
        <end position="110"/>
    </location>
</feature>
<keyword evidence="8 9" id="KW-0472">Membrane</keyword>
<sequence length="145" mass="16202">MHTTDPLISAFVLIVLAVFILGLILKELKQPHIIGYIIAGFILGPHVLGIIKQPSLLAHMGNMGVILLLFFVGLELSPKRLVENWIVSLCGTTLQILVSIIFVAIISFIFQWSWQQIILLGFIISLSSTSVVFKLLQDWHELNTK</sequence>
<feature type="transmembrane region" description="Helical" evidence="9">
    <location>
        <begin position="57"/>
        <end position="74"/>
    </location>
</feature>
<dbReference type="InterPro" id="IPR038770">
    <property type="entry name" value="Na+/solute_symporter_sf"/>
</dbReference>
<keyword evidence="3" id="KW-0813">Transport</keyword>
<evidence type="ECO:0000256" key="8">
    <source>
        <dbReference type="ARBA" id="ARBA00023136"/>
    </source>
</evidence>
<keyword evidence="7" id="KW-0406">Ion transport</keyword>
<comment type="caution">
    <text evidence="11">The sequence shown here is derived from an EMBL/GenBank/DDBJ whole genome shotgun (WGS) entry which is preliminary data.</text>
</comment>
<evidence type="ECO:0000256" key="1">
    <source>
        <dbReference type="ARBA" id="ARBA00004141"/>
    </source>
</evidence>
<name>A0A370G6B2_9COXI</name>
<evidence type="ECO:0000256" key="5">
    <source>
        <dbReference type="ARBA" id="ARBA00022692"/>
    </source>
</evidence>
<feature type="domain" description="Cation/H+ exchanger transmembrane" evidence="10">
    <location>
        <begin position="16"/>
        <end position="144"/>
    </location>
</feature>
<evidence type="ECO:0000256" key="9">
    <source>
        <dbReference type="SAM" id="Phobius"/>
    </source>
</evidence>
<dbReference type="GO" id="GO:0016020">
    <property type="term" value="C:membrane"/>
    <property type="evidence" value="ECO:0007669"/>
    <property type="project" value="UniProtKB-SubCell"/>
</dbReference>
<keyword evidence="5 9" id="KW-0812">Transmembrane</keyword>
<evidence type="ECO:0000313" key="12">
    <source>
        <dbReference type="Proteomes" id="UP000254720"/>
    </source>
</evidence>
<dbReference type="OrthoDB" id="9781411at2"/>
<evidence type="ECO:0000259" key="10">
    <source>
        <dbReference type="Pfam" id="PF00999"/>
    </source>
</evidence>
<proteinExistence type="inferred from homology"/>
<dbReference type="Pfam" id="PF00999">
    <property type="entry name" value="Na_H_Exchanger"/>
    <property type="match status" value="1"/>
</dbReference>
<dbReference type="Proteomes" id="UP000254720">
    <property type="component" value="Unassembled WGS sequence"/>
</dbReference>
<evidence type="ECO:0000256" key="7">
    <source>
        <dbReference type="ARBA" id="ARBA00023065"/>
    </source>
</evidence>
<gene>
    <name evidence="11" type="ORF">C8D86_13813</name>
</gene>
<organism evidence="11 12">
    <name type="scientific">Aquicella lusitana</name>
    <dbReference type="NCBI Taxonomy" id="254246"/>
    <lineage>
        <taxon>Bacteria</taxon>
        <taxon>Pseudomonadati</taxon>
        <taxon>Pseudomonadota</taxon>
        <taxon>Gammaproteobacteria</taxon>
        <taxon>Legionellales</taxon>
        <taxon>Coxiellaceae</taxon>
        <taxon>Aquicella</taxon>
    </lineage>
</organism>
<evidence type="ECO:0000256" key="2">
    <source>
        <dbReference type="ARBA" id="ARBA00005551"/>
    </source>
</evidence>
<dbReference type="AlphaFoldDB" id="A0A370G6B2"/>